<evidence type="ECO:0000256" key="7">
    <source>
        <dbReference type="ARBA" id="ARBA00022829"/>
    </source>
</evidence>
<dbReference type="FunCoup" id="D7TYW4">
    <property type="interactions" value="1979"/>
</dbReference>
<feature type="domain" description="Wings apart-like protein C-terminal" evidence="14">
    <location>
        <begin position="107"/>
        <end position="768"/>
    </location>
</feature>
<dbReference type="InterPro" id="IPR011989">
    <property type="entry name" value="ARM-like"/>
</dbReference>
<evidence type="ECO:0000256" key="4">
    <source>
        <dbReference type="ARBA" id="ARBA00022454"/>
    </source>
</evidence>
<dbReference type="InParanoid" id="D7TYW4"/>
<keyword evidence="10" id="KW-0131">Cell cycle</keyword>
<comment type="similarity">
    <text evidence="3">Belongs to the WAPL family.</text>
</comment>
<dbReference type="eggNOG" id="KOG2152">
    <property type="taxonomic scope" value="Eukaryota"/>
</dbReference>
<proteinExistence type="inferred from homology"/>
<evidence type="ECO:0000256" key="10">
    <source>
        <dbReference type="ARBA" id="ARBA00023306"/>
    </source>
</evidence>
<reference evidence="16" key="1">
    <citation type="journal article" date="2007" name="Nature">
        <title>The grapevine genome sequence suggests ancestral hexaploidization in major angiosperm phyla.</title>
        <authorList>
            <consortium name="The French-Italian Public Consortium for Grapevine Genome Characterization."/>
            <person name="Jaillon O."/>
            <person name="Aury J.-M."/>
            <person name="Noel B."/>
            <person name="Policriti A."/>
            <person name="Clepet C."/>
            <person name="Casagrande A."/>
            <person name="Choisne N."/>
            <person name="Aubourg S."/>
            <person name="Vitulo N."/>
            <person name="Jubin C."/>
            <person name="Vezzi A."/>
            <person name="Legeai F."/>
            <person name="Hugueney P."/>
            <person name="Dasilva C."/>
            <person name="Horner D."/>
            <person name="Mica E."/>
            <person name="Jublot D."/>
            <person name="Poulain J."/>
            <person name="Bruyere C."/>
            <person name="Billault A."/>
            <person name="Segurens B."/>
            <person name="Gouyvenoux M."/>
            <person name="Ugarte E."/>
            <person name="Cattonaro F."/>
            <person name="Anthouard V."/>
            <person name="Vico V."/>
            <person name="Del Fabbro C."/>
            <person name="Alaux M."/>
            <person name="Di Gaspero G."/>
            <person name="Dumas V."/>
            <person name="Felice N."/>
            <person name="Paillard S."/>
            <person name="Juman I."/>
            <person name="Moroldo M."/>
            <person name="Scalabrin S."/>
            <person name="Canaguier A."/>
            <person name="Le Clainche I."/>
            <person name="Malacrida G."/>
            <person name="Durand E."/>
            <person name="Pesole G."/>
            <person name="Laucou V."/>
            <person name="Chatelet P."/>
            <person name="Merdinoglu D."/>
            <person name="Delledonne M."/>
            <person name="Pezzotti M."/>
            <person name="Lecharny A."/>
            <person name="Scarpelli C."/>
            <person name="Artiguenave F."/>
            <person name="Pe M.E."/>
            <person name="Valle G."/>
            <person name="Morgante M."/>
            <person name="Caboche M."/>
            <person name="Adam-Blondon A.-F."/>
            <person name="Weissenbach J."/>
            <person name="Quetier F."/>
            <person name="Wincker P."/>
        </authorList>
    </citation>
    <scope>NUCLEOTIDE SEQUENCE [LARGE SCALE GENOMIC DNA]</scope>
    <source>
        <strain evidence="16">cv. Pinot noir / PN40024</strain>
    </source>
</reference>
<dbReference type="GO" id="GO:0045132">
    <property type="term" value="P:meiotic chromosome segregation"/>
    <property type="evidence" value="ECO:0007669"/>
    <property type="project" value="UniProtKB-ARBA"/>
</dbReference>
<evidence type="ECO:0000256" key="11">
    <source>
        <dbReference type="ARBA" id="ARBA00059421"/>
    </source>
</evidence>
<name>D7TYW4_VITVI</name>
<dbReference type="GO" id="GO:0010789">
    <property type="term" value="P:meiotic sister chromatid cohesion involved in meiosis I"/>
    <property type="evidence" value="ECO:0007669"/>
    <property type="project" value="UniProtKB-ARBA"/>
</dbReference>
<comment type="subunit">
    <text evidence="12">Interacts with the cohesin complex throughout the cell cycle.</text>
</comment>
<dbReference type="OMA" id="DFEPSKW"/>
<organism evidence="15 16">
    <name type="scientific">Vitis vinifera</name>
    <name type="common">Grape</name>
    <dbReference type="NCBI Taxonomy" id="29760"/>
    <lineage>
        <taxon>Eukaryota</taxon>
        <taxon>Viridiplantae</taxon>
        <taxon>Streptophyta</taxon>
        <taxon>Embryophyta</taxon>
        <taxon>Tracheophyta</taxon>
        <taxon>Spermatophyta</taxon>
        <taxon>Magnoliopsida</taxon>
        <taxon>eudicotyledons</taxon>
        <taxon>Gunneridae</taxon>
        <taxon>Pentapetalae</taxon>
        <taxon>rosids</taxon>
        <taxon>Vitales</taxon>
        <taxon>Vitaceae</taxon>
        <taxon>Viteae</taxon>
        <taxon>Vitis</taxon>
    </lineage>
</organism>
<keyword evidence="7" id="KW-0159">Chromosome partition</keyword>
<evidence type="ECO:0000256" key="3">
    <source>
        <dbReference type="ARBA" id="ARBA00006854"/>
    </source>
</evidence>
<evidence type="ECO:0000256" key="9">
    <source>
        <dbReference type="ARBA" id="ARBA00023254"/>
    </source>
</evidence>
<gene>
    <name evidence="15" type="ORF">VIT_00s0370g00050</name>
</gene>
<keyword evidence="9" id="KW-0469">Meiosis</keyword>
<evidence type="ECO:0000256" key="2">
    <source>
        <dbReference type="ARBA" id="ARBA00004286"/>
    </source>
</evidence>
<keyword evidence="8" id="KW-0539">Nucleus</keyword>
<dbReference type="PaxDb" id="29760-VIT_00s0370g00050.t01"/>
<evidence type="ECO:0000256" key="5">
    <source>
        <dbReference type="ARBA" id="ARBA00022618"/>
    </source>
</evidence>
<evidence type="ECO:0000256" key="8">
    <source>
        <dbReference type="ARBA" id="ARBA00023242"/>
    </source>
</evidence>
<dbReference type="GO" id="GO:0006281">
    <property type="term" value="P:DNA repair"/>
    <property type="evidence" value="ECO:0007669"/>
    <property type="project" value="UniProtKB-ARBA"/>
</dbReference>
<dbReference type="InterPro" id="IPR016024">
    <property type="entry name" value="ARM-type_fold"/>
</dbReference>
<evidence type="ECO:0000313" key="15">
    <source>
        <dbReference type="EMBL" id="CBI35691.3"/>
    </source>
</evidence>
<evidence type="ECO:0000256" key="12">
    <source>
        <dbReference type="ARBA" id="ARBA00062327"/>
    </source>
</evidence>
<keyword evidence="5" id="KW-0132">Cell division</keyword>
<keyword evidence="16" id="KW-1185">Reference proteome</keyword>
<dbReference type="EMBL" id="FN596284">
    <property type="protein sequence ID" value="CBI35691.3"/>
    <property type="molecule type" value="Genomic_DNA"/>
</dbReference>
<dbReference type="PANTHER" id="PTHR22100:SF13">
    <property type="entry name" value="WINGS APART-LIKE PROTEIN HOMOLOG"/>
    <property type="match status" value="1"/>
</dbReference>
<evidence type="ECO:0000259" key="14">
    <source>
        <dbReference type="Pfam" id="PF07814"/>
    </source>
</evidence>
<dbReference type="InterPro" id="IPR022771">
    <property type="entry name" value="WAPL_C"/>
</dbReference>
<evidence type="ECO:0000256" key="6">
    <source>
        <dbReference type="ARBA" id="ARBA00022776"/>
    </source>
</evidence>
<dbReference type="GO" id="GO:0005634">
    <property type="term" value="C:nucleus"/>
    <property type="evidence" value="ECO:0007669"/>
    <property type="project" value="UniProtKB-SubCell"/>
</dbReference>
<dbReference type="InterPro" id="IPR039874">
    <property type="entry name" value="WAPL"/>
</dbReference>
<dbReference type="GO" id="GO:0005694">
    <property type="term" value="C:chromosome"/>
    <property type="evidence" value="ECO:0007669"/>
    <property type="project" value="UniProtKB-SubCell"/>
</dbReference>
<dbReference type="STRING" id="29760.D7TYW4"/>
<dbReference type="GO" id="GO:0051301">
    <property type="term" value="P:cell division"/>
    <property type="evidence" value="ECO:0007669"/>
    <property type="project" value="UniProtKB-KW"/>
</dbReference>
<dbReference type="FunFam" id="1.25.10.10:FF:000519">
    <property type="entry name" value="WAPL (Wings apart-like protein regulation of heterochromatin) protein"/>
    <property type="match status" value="1"/>
</dbReference>
<dbReference type="GO" id="GO:0009793">
    <property type="term" value="P:embryo development ending in seed dormancy"/>
    <property type="evidence" value="ECO:0007669"/>
    <property type="project" value="UniProtKB-ARBA"/>
</dbReference>
<dbReference type="SUPFAM" id="SSF48371">
    <property type="entry name" value="ARM repeat"/>
    <property type="match status" value="1"/>
</dbReference>
<comment type="function">
    <text evidence="11">Regulator of sister chromatid cohesion in meiosis which negatively regulates cohesin association with chromatin, acting as an antagonist of CTF7. Cohesion ensures that chromosome partitioning is accurate in both meiotic and mitotic cells and plays an important role in DNA repair. Essential for the prophase removal of cohesin during meiosis thus determining the timely release of meiotic cohesion. Important for proper spindle attachment and assembly during meiosis. Helps to prevent abnormal centromere association during prophase I in meiocytes. Required for early embryonic patterning. Also involved in chromosome segregation during mitosis.</text>
</comment>
<dbReference type="AlphaFoldDB" id="D7TYW4"/>
<comment type="subcellular location">
    <subcellularLocation>
        <location evidence="2">Chromosome</location>
    </subcellularLocation>
    <subcellularLocation>
        <location evidence="1">Nucleus</location>
    </subcellularLocation>
</comment>
<keyword evidence="4" id="KW-0158">Chromosome</keyword>
<keyword evidence="6" id="KW-0498">Mitosis</keyword>
<evidence type="ECO:0000256" key="1">
    <source>
        <dbReference type="ARBA" id="ARBA00004123"/>
    </source>
</evidence>
<evidence type="ECO:0000313" key="16">
    <source>
        <dbReference type="Proteomes" id="UP000009183"/>
    </source>
</evidence>
<dbReference type="FunFam" id="1.25.10.10:FF:000417">
    <property type="entry name" value="Wings apart-like protein-like isoform A"/>
    <property type="match status" value="1"/>
</dbReference>
<evidence type="ECO:0000256" key="13">
    <source>
        <dbReference type="SAM" id="MobiDB-lite"/>
    </source>
</evidence>
<sequence length="903" mass="98441">MIVRTYGRRNRGIARTYSDGLNDVVEDPYKESVSQESPHELYGLALSSQDSSHWSFESEPYGHNSLPPRDSENGVVRKSKKARIGKRELGGAKNSRSLISAATATATLMETQEFGEMMEHVDEVNFALDGLRKGQPARIRRASLLSLLSICGTAQQRRLLRTQGMAKTIMDAVIGLSFDDSPSNLAAATIFFVLTSDSHDDYLLESPTCIRFLLELLKPPMSNATHGKAPSIGIKLLGLRKDADPLRDTNKTIDSSSTAIVHKVQEVLVSCKEIKSSSGDDNGVGRPELSPKWIALLTMEKACFSTISLEDTSGTVRKTGGNFKEKFREFGGLDAVFEVAMNCHSTLEGWLKHGSPSIRDAKDDANLQSLVLLLKCLKIMENAAFLSKDNQSHLLGMKGKGNCNGSRLSFIKLILSIIKTLSGLSLSKSSSTISIDEKSRNISDGISHDSQVDCMADYKGTVTDSVCVLESNGNLFVNYSRKSCSMERTSPEKCFNISQRSQWLSTARSGCTASSSETATTSMADACLLKMRVNSSTSGSCNEISRSSNLGTPVNSNGSQRSFGFGKSFNISDDAKFELLEDSQDPFAFDEDDFKPSKWDMLSGKQKVPQTKKCRVTYRGLEDGCLSQLMTSQQESSNRESNELHEISCPAEISCSDAINNENSNLLADCLLNAVKVLMNLTNDNPVGCQQIADCGGLETMSALIADHFPSFSSSSSPSCEMKDIAMFSNSSVEFDPQNDTHLTDQELDFLVAILGLLVNLVEKDDRNRSRLAAASVSLPSSEGLEEGTRRDVIPLLCSIFLANKGAGEAAEELSWNDEAALLQGEKEAEKMIVESYAALLLAFLSTESKGTRDAIADCLPDHNLRILVPVLDQFLAFHMSLNMLSPETQKAVSEVIESCRVA</sequence>
<dbReference type="PANTHER" id="PTHR22100">
    <property type="entry name" value="WINGS APART-LIKE PROTEIN HOMOLOG"/>
    <property type="match status" value="1"/>
</dbReference>
<accession>D7TYW4</accession>
<dbReference type="Proteomes" id="UP000009183">
    <property type="component" value="Unassembled WGS sequence, unordered"/>
</dbReference>
<feature type="region of interest" description="Disordered" evidence="13">
    <location>
        <begin position="53"/>
        <end position="85"/>
    </location>
</feature>
<dbReference type="GO" id="GO:0007064">
    <property type="term" value="P:mitotic sister chromatid cohesion"/>
    <property type="evidence" value="ECO:0007669"/>
    <property type="project" value="UniProtKB-ARBA"/>
</dbReference>
<dbReference type="HOGENOM" id="CLU_015006_0_0_1"/>
<dbReference type="Pfam" id="PF07814">
    <property type="entry name" value="WAPL"/>
    <property type="match status" value="1"/>
</dbReference>
<protein>
    <recommendedName>
        <fullName evidence="14">Wings apart-like protein C-terminal domain-containing protein</fullName>
    </recommendedName>
</protein>
<dbReference type="Gene3D" id="1.25.10.10">
    <property type="entry name" value="Leucine-rich Repeat Variant"/>
    <property type="match status" value="2"/>
</dbReference>
<dbReference type="GO" id="GO:0000070">
    <property type="term" value="P:mitotic sister chromatid segregation"/>
    <property type="evidence" value="ECO:0007669"/>
    <property type="project" value="UniProtKB-ARBA"/>
</dbReference>